<proteinExistence type="predicted"/>
<gene>
    <name evidence="3" type="ORF">OC25_07040</name>
</gene>
<feature type="chain" id="PRO_5002131906" evidence="2">
    <location>
        <begin position="22"/>
        <end position="140"/>
    </location>
</feature>
<feature type="transmembrane region" description="Helical" evidence="1">
    <location>
        <begin position="110"/>
        <end position="126"/>
    </location>
</feature>
<evidence type="ECO:0000313" key="3">
    <source>
        <dbReference type="EMBL" id="KIA95089.1"/>
    </source>
</evidence>
<dbReference type="RefSeq" id="WP_039473453.1">
    <property type="nucleotide sequence ID" value="NZ_JSYN01000006.1"/>
</dbReference>
<keyword evidence="1" id="KW-1133">Transmembrane helix</keyword>
<keyword evidence="4" id="KW-1185">Reference proteome</keyword>
<name>A0A0C1G4Q3_9SPHI</name>
<reference evidence="3 4" key="1">
    <citation type="submission" date="2014-10" db="EMBL/GenBank/DDBJ databases">
        <title>Pedobacter Kyungheensis.</title>
        <authorList>
            <person name="Anderson B.M."/>
            <person name="Newman J.D."/>
        </authorList>
    </citation>
    <scope>NUCLEOTIDE SEQUENCE [LARGE SCALE GENOMIC DNA]</scope>
    <source>
        <strain evidence="3 4">KACC 16221</strain>
    </source>
</reference>
<dbReference type="EMBL" id="JSYN01000006">
    <property type="protein sequence ID" value="KIA95089.1"/>
    <property type="molecule type" value="Genomic_DNA"/>
</dbReference>
<dbReference type="Proteomes" id="UP000031246">
    <property type="component" value="Unassembled WGS sequence"/>
</dbReference>
<keyword evidence="2" id="KW-0732">Signal</keyword>
<comment type="caution">
    <text evidence="3">The sequence shown here is derived from an EMBL/GenBank/DDBJ whole genome shotgun (WGS) entry which is preliminary data.</text>
</comment>
<feature type="signal peptide" evidence="2">
    <location>
        <begin position="1"/>
        <end position="21"/>
    </location>
</feature>
<keyword evidence="1" id="KW-0472">Membrane</keyword>
<protein>
    <submittedName>
        <fullName evidence="3">Uncharacterized protein</fullName>
    </submittedName>
</protein>
<accession>A0A0C1G4Q3</accession>
<organism evidence="3 4">
    <name type="scientific">Pedobacter kyungheensis</name>
    <dbReference type="NCBI Taxonomy" id="1069985"/>
    <lineage>
        <taxon>Bacteria</taxon>
        <taxon>Pseudomonadati</taxon>
        <taxon>Bacteroidota</taxon>
        <taxon>Sphingobacteriia</taxon>
        <taxon>Sphingobacteriales</taxon>
        <taxon>Sphingobacteriaceae</taxon>
        <taxon>Pedobacter</taxon>
    </lineage>
</organism>
<evidence type="ECO:0000256" key="1">
    <source>
        <dbReference type="SAM" id="Phobius"/>
    </source>
</evidence>
<evidence type="ECO:0000313" key="4">
    <source>
        <dbReference type="Proteomes" id="UP000031246"/>
    </source>
</evidence>
<sequence>MKKMSITLLCGLFFIINNVKAQTYGCLVTDGGNRRLYTVPESPASTYTANCGGVSQSNLSGYTGSPVTIDAACSWTPGVVDVQPHTCYIPSGGYCGKLGTYVLACSLDDYVGLIVLVAGFLAWYILRSDTRKSVFLKKIV</sequence>
<dbReference type="AlphaFoldDB" id="A0A0C1G4Q3"/>
<evidence type="ECO:0000256" key="2">
    <source>
        <dbReference type="SAM" id="SignalP"/>
    </source>
</evidence>
<keyword evidence="1" id="KW-0812">Transmembrane</keyword>